<feature type="chain" id="PRO_5003224628" evidence="7">
    <location>
        <begin position="25"/>
        <end position="103"/>
    </location>
</feature>
<dbReference type="AlphaFoldDB" id="E8M2V3"/>
<evidence type="ECO:0000256" key="5">
    <source>
        <dbReference type="ARBA" id="ARBA00023004"/>
    </source>
</evidence>
<dbReference type="GO" id="GO:0046872">
    <property type="term" value="F:metal ion binding"/>
    <property type="evidence" value="ECO:0007669"/>
    <property type="project" value="UniProtKB-KW"/>
</dbReference>
<sequence length="103" mass="10912">MKQALTLIVASCVLLIAATGQAFAADATAGQAKSATCIACHGVNGISPTETYPNLAGQKQSYMVKQMKAFKNGSRKDPTMNAMVTALSEQDMQDIAAYYSQMK</sequence>
<evidence type="ECO:0000313" key="9">
    <source>
        <dbReference type="EMBL" id="EGA71611.1"/>
    </source>
</evidence>
<evidence type="ECO:0000256" key="4">
    <source>
        <dbReference type="ARBA" id="ARBA00022982"/>
    </source>
</evidence>
<feature type="signal peptide" evidence="7">
    <location>
        <begin position="1"/>
        <end position="24"/>
    </location>
</feature>
<accession>E8M2V3</accession>
<dbReference type="Pfam" id="PF00034">
    <property type="entry name" value="Cytochrom_C"/>
    <property type="match status" value="1"/>
</dbReference>
<dbReference type="SUPFAM" id="SSF46626">
    <property type="entry name" value="Cytochrome c"/>
    <property type="match status" value="1"/>
</dbReference>
<dbReference type="PANTHER" id="PTHR33751:SF9">
    <property type="entry name" value="CYTOCHROME C4"/>
    <property type="match status" value="1"/>
</dbReference>
<dbReference type="GeneID" id="95568125"/>
<keyword evidence="3 6" id="KW-0479">Metal-binding</keyword>
<evidence type="ECO:0000256" key="7">
    <source>
        <dbReference type="SAM" id="SignalP"/>
    </source>
</evidence>
<dbReference type="Gene3D" id="1.10.760.10">
    <property type="entry name" value="Cytochrome c-like domain"/>
    <property type="match status" value="1"/>
</dbReference>
<evidence type="ECO:0000256" key="1">
    <source>
        <dbReference type="ARBA" id="ARBA00022448"/>
    </source>
</evidence>
<dbReference type="InterPro" id="IPR050597">
    <property type="entry name" value="Cytochrome_c_Oxidase_Subunit"/>
</dbReference>
<evidence type="ECO:0000256" key="6">
    <source>
        <dbReference type="PROSITE-ProRule" id="PRU00433"/>
    </source>
</evidence>
<reference evidence="9 10" key="1">
    <citation type="journal article" date="2012" name="Int. J. Syst. Evol. Microbiol.">
        <title>Vibrio caribbeanicus sp. nov., isolated from the marine sponge Scleritoderma cyanea.</title>
        <authorList>
            <person name="Hoffmann M."/>
            <person name="Monday S.R."/>
            <person name="Allard M.W."/>
            <person name="Strain E.A."/>
            <person name="Whittaker P."/>
            <person name="Naum M."/>
            <person name="McCarthy P.J."/>
            <person name="Lopez J.V."/>
            <person name="Fischer M."/>
            <person name="Brown E.W."/>
        </authorList>
    </citation>
    <scope>NUCLEOTIDE SEQUENCE [LARGE SCALE GENOMIC DNA]</scope>
    <source>
        <strain evidence="10">DSMZ 21326</strain>
    </source>
</reference>
<dbReference type="EMBL" id="AEVT01000018">
    <property type="protein sequence ID" value="EGA71611.1"/>
    <property type="molecule type" value="Genomic_DNA"/>
</dbReference>
<keyword evidence="5 6" id="KW-0408">Iron</keyword>
<organism evidence="9 10">
    <name type="scientific">Vibrio sinaloensis DSM 21326</name>
    <dbReference type="NCBI Taxonomy" id="945550"/>
    <lineage>
        <taxon>Bacteria</taxon>
        <taxon>Pseudomonadati</taxon>
        <taxon>Pseudomonadota</taxon>
        <taxon>Gammaproteobacteria</taxon>
        <taxon>Vibrionales</taxon>
        <taxon>Vibrionaceae</taxon>
        <taxon>Vibrio</taxon>
        <taxon>Vibrio oreintalis group</taxon>
    </lineage>
</organism>
<dbReference type="eggNOG" id="COG2863">
    <property type="taxonomic scope" value="Bacteria"/>
</dbReference>
<keyword evidence="1" id="KW-0813">Transport</keyword>
<evidence type="ECO:0000259" key="8">
    <source>
        <dbReference type="PROSITE" id="PS51007"/>
    </source>
</evidence>
<dbReference type="RefSeq" id="WP_008074289.1">
    <property type="nucleotide sequence ID" value="NZ_AEVT01000018.1"/>
</dbReference>
<keyword evidence="4" id="KW-0249">Electron transport</keyword>
<proteinExistence type="predicted"/>
<dbReference type="GO" id="GO:0009055">
    <property type="term" value="F:electron transfer activity"/>
    <property type="evidence" value="ECO:0007669"/>
    <property type="project" value="InterPro"/>
</dbReference>
<dbReference type="GO" id="GO:0020037">
    <property type="term" value="F:heme binding"/>
    <property type="evidence" value="ECO:0007669"/>
    <property type="project" value="InterPro"/>
</dbReference>
<protein>
    <submittedName>
        <fullName evidence="9">Cytochrome c552</fullName>
    </submittedName>
</protein>
<feature type="domain" description="Cytochrome c" evidence="8">
    <location>
        <begin position="25"/>
        <end position="103"/>
    </location>
</feature>
<dbReference type="Proteomes" id="UP000006228">
    <property type="component" value="Unassembled WGS sequence"/>
</dbReference>
<dbReference type="PANTHER" id="PTHR33751">
    <property type="entry name" value="CBB3-TYPE CYTOCHROME C OXIDASE SUBUNIT FIXP"/>
    <property type="match status" value="1"/>
</dbReference>
<dbReference type="OrthoDB" id="9796421at2"/>
<evidence type="ECO:0000313" key="10">
    <source>
        <dbReference type="Proteomes" id="UP000006228"/>
    </source>
</evidence>
<keyword evidence="7" id="KW-0732">Signal</keyword>
<comment type="caution">
    <text evidence="9">The sequence shown here is derived from an EMBL/GenBank/DDBJ whole genome shotgun (WGS) entry which is preliminary data.</text>
</comment>
<evidence type="ECO:0000256" key="3">
    <source>
        <dbReference type="ARBA" id="ARBA00022723"/>
    </source>
</evidence>
<name>E8M2V3_PHOS4</name>
<gene>
    <name evidence="9" type="ORF">VISI1226_12531</name>
</gene>
<dbReference type="InterPro" id="IPR009056">
    <property type="entry name" value="Cyt_c-like_dom"/>
</dbReference>
<dbReference type="InterPro" id="IPR036909">
    <property type="entry name" value="Cyt_c-like_dom_sf"/>
</dbReference>
<keyword evidence="2 6" id="KW-0349">Heme</keyword>
<dbReference type="PROSITE" id="PS51007">
    <property type="entry name" value="CYTC"/>
    <property type="match status" value="1"/>
</dbReference>
<evidence type="ECO:0000256" key="2">
    <source>
        <dbReference type="ARBA" id="ARBA00022617"/>
    </source>
</evidence>